<organism evidence="2 3">
    <name type="scientific">Microbacterium azadirachtae</name>
    <dbReference type="NCBI Taxonomy" id="582680"/>
    <lineage>
        <taxon>Bacteria</taxon>
        <taxon>Bacillati</taxon>
        <taxon>Actinomycetota</taxon>
        <taxon>Actinomycetes</taxon>
        <taxon>Micrococcales</taxon>
        <taxon>Microbacteriaceae</taxon>
        <taxon>Microbacterium</taxon>
    </lineage>
</organism>
<feature type="transmembrane region" description="Helical" evidence="1">
    <location>
        <begin position="20"/>
        <end position="40"/>
    </location>
</feature>
<keyword evidence="1" id="KW-0812">Transmembrane</keyword>
<dbReference type="AlphaFoldDB" id="A0A1I6HHL6"/>
<dbReference type="Proteomes" id="UP000198877">
    <property type="component" value="Unassembled WGS sequence"/>
</dbReference>
<keyword evidence="1" id="KW-1133">Transmembrane helix</keyword>
<protein>
    <submittedName>
        <fullName evidence="2">Uncharacterized protein</fullName>
    </submittedName>
</protein>
<evidence type="ECO:0000313" key="3">
    <source>
        <dbReference type="Proteomes" id="UP000198877"/>
    </source>
</evidence>
<reference evidence="3" key="1">
    <citation type="submission" date="2016-10" db="EMBL/GenBank/DDBJ databases">
        <authorList>
            <person name="Varghese N."/>
            <person name="Submissions S."/>
        </authorList>
    </citation>
    <scope>NUCLEOTIDE SEQUENCE [LARGE SCALE GENOMIC DNA]</scope>
    <source>
        <strain evidence="3">CL127</strain>
    </source>
</reference>
<proteinExistence type="predicted"/>
<sequence length="198" mass="19350">MGNVVRGDFRGEKAAGRRALWWAVGGGAAAIAVAVAGVALSGSLHPATGRGEALQALPVSSAGPVPTVAPVVDGSSRATTVDGVWAAARTGAEAKALTRSDCLDGAAKAYAAAAAKVGGTGGSPDVPKSDCGGDVTFGYVLGFDESGLSQATAALTSTRGKASPLVADGERKVGWALVPSRGDTGAVNGYVLGWAVSK</sequence>
<evidence type="ECO:0000313" key="2">
    <source>
        <dbReference type="EMBL" id="SFR53966.1"/>
    </source>
</evidence>
<keyword evidence="1" id="KW-0472">Membrane</keyword>
<accession>A0A1I6HHL6</accession>
<name>A0A1I6HHL6_9MICO</name>
<gene>
    <name evidence="2" type="ORF">SAMN04488591_1847</name>
</gene>
<evidence type="ECO:0000256" key="1">
    <source>
        <dbReference type="SAM" id="Phobius"/>
    </source>
</evidence>
<dbReference type="EMBL" id="FOYR01000002">
    <property type="protein sequence ID" value="SFR53966.1"/>
    <property type="molecule type" value="Genomic_DNA"/>
</dbReference>